<name>M2MSA7_BAUPA</name>
<dbReference type="Proteomes" id="UP000011761">
    <property type="component" value="Unassembled WGS sequence"/>
</dbReference>
<protein>
    <recommendedName>
        <fullName evidence="1">Myb-like domain-containing protein</fullName>
    </recommendedName>
</protein>
<gene>
    <name evidence="2" type="ORF">BAUCODRAFT_48561</name>
</gene>
<dbReference type="KEGG" id="bcom:BAUCODRAFT_48561"/>
<evidence type="ECO:0000313" key="3">
    <source>
        <dbReference type="Proteomes" id="UP000011761"/>
    </source>
</evidence>
<dbReference type="EMBL" id="KB445558">
    <property type="protein sequence ID" value="EMC94388.1"/>
    <property type="molecule type" value="Genomic_DNA"/>
</dbReference>
<dbReference type="InterPro" id="IPR009057">
    <property type="entry name" value="Homeodomain-like_sf"/>
</dbReference>
<dbReference type="PROSITE" id="PS50090">
    <property type="entry name" value="MYB_LIKE"/>
    <property type="match status" value="1"/>
</dbReference>
<organism evidence="2 3">
    <name type="scientific">Baudoinia panamericana (strain UAMH 10762)</name>
    <name type="common">Angels' share fungus</name>
    <name type="synonym">Baudoinia compniacensis (strain UAMH 10762)</name>
    <dbReference type="NCBI Taxonomy" id="717646"/>
    <lineage>
        <taxon>Eukaryota</taxon>
        <taxon>Fungi</taxon>
        <taxon>Dikarya</taxon>
        <taxon>Ascomycota</taxon>
        <taxon>Pezizomycotina</taxon>
        <taxon>Dothideomycetes</taxon>
        <taxon>Dothideomycetidae</taxon>
        <taxon>Mycosphaerellales</taxon>
        <taxon>Teratosphaeriaceae</taxon>
        <taxon>Baudoinia</taxon>
    </lineage>
</organism>
<dbReference type="InterPro" id="IPR001005">
    <property type="entry name" value="SANT/Myb"/>
</dbReference>
<dbReference type="RefSeq" id="XP_007678129.1">
    <property type="nucleotide sequence ID" value="XM_007679939.1"/>
</dbReference>
<feature type="domain" description="Myb-like" evidence="1">
    <location>
        <begin position="1"/>
        <end position="43"/>
    </location>
</feature>
<dbReference type="Pfam" id="PF13921">
    <property type="entry name" value="Myb_DNA-bind_6"/>
    <property type="match status" value="1"/>
</dbReference>
<dbReference type="SUPFAM" id="SSF46689">
    <property type="entry name" value="Homeodomain-like"/>
    <property type="match status" value="1"/>
</dbReference>
<dbReference type="CDD" id="cd00167">
    <property type="entry name" value="SANT"/>
    <property type="match status" value="1"/>
</dbReference>
<dbReference type="STRING" id="717646.M2MSA7"/>
<reference evidence="2 3" key="1">
    <citation type="journal article" date="2012" name="PLoS Pathog.">
        <title>Diverse lifestyles and strategies of plant pathogenesis encoded in the genomes of eighteen Dothideomycetes fungi.</title>
        <authorList>
            <person name="Ohm R.A."/>
            <person name="Feau N."/>
            <person name="Henrissat B."/>
            <person name="Schoch C.L."/>
            <person name="Horwitz B.A."/>
            <person name="Barry K.W."/>
            <person name="Condon B.J."/>
            <person name="Copeland A.C."/>
            <person name="Dhillon B."/>
            <person name="Glaser F."/>
            <person name="Hesse C.N."/>
            <person name="Kosti I."/>
            <person name="LaButti K."/>
            <person name="Lindquist E.A."/>
            <person name="Lucas S."/>
            <person name="Salamov A.A."/>
            <person name="Bradshaw R.E."/>
            <person name="Ciuffetti L."/>
            <person name="Hamelin R.C."/>
            <person name="Kema G.H.J."/>
            <person name="Lawrence C."/>
            <person name="Scott J.A."/>
            <person name="Spatafora J.W."/>
            <person name="Turgeon B.G."/>
            <person name="de Wit P.J.G.M."/>
            <person name="Zhong S."/>
            <person name="Goodwin S.B."/>
            <person name="Grigoriev I.V."/>
        </authorList>
    </citation>
    <scope>NUCLEOTIDE SEQUENCE [LARGE SCALE GENOMIC DNA]</scope>
    <source>
        <strain evidence="2 3">UAMH 10762</strain>
    </source>
</reference>
<feature type="non-terminal residue" evidence="2">
    <location>
        <position position="107"/>
    </location>
</feature>
<evidence type="ECO:0000259" key="1">
    <source>
        <dbReference type="PROSITE" id="PS50090"/>
    </source>
</evidence>
<dbReference type="HOGENOM" id="CLU_2216051_0_0_1"/>
<proteinExistence type="predicted"/>
<dbReference type="OrthoDB" id="4151352at2759"/>
<feature type="non-terminal residue" evidence="2">
    <location>
        <position position="1"/>
    </location>
</feature>
<dbReference type="GeneID" id="19114803"/>
<dbReference type="AlphaFoldDB" id="M2MSA7"/>
<dbReference type="eggNOG" id="ENOG502SPDA">
    <property type="taxonomic scope" value="Eukaryota"/>
</dbReference>
<evidence type="ECO:0000313" key="2">
    <source>
        <dbReference type="EMBL" id="EMC94388.1"/>
    </source>
</evidence>
<accession>M2MSA7</accession>
<keyword evidence="3" id="KW-1185">Reference proteome</keyword>
<dbReference type="Gene3D" id="1.10.10.60">
    <property type="entry name" value="Homeodomain-like"/>
    <property type="match status" value="1"/>
</dbReference>
<sequence>WSTSDDEVLLQARASGLHWGPIAQHNFPSKTANACRKRYERLMERRQAEDWDAQKLELLAQQYMLIRKEMWETLANRVGEKWTVVEAKCMEKGLKSLQSTARTAQRR</sequence>